<evidence type="ECO:0000313" key="3">
    <source>
        <dbReference type="Proteomes" id="UP000033140"/>
    </source>
</evidence>
<protein>
    <submittedName>
        <fullName evidence="2">Uncharacterized protein</fullName>
    </submittedName>
</protein>
<dbReference type="OMA" id="TIFNDME"/>
<reference evidence="2 3" key="3">
    <citation type="journal article" date="2015" name="Genome Announc.">
        <title>Draft Genome Sequence of the Archiascomycetous Yeast Saitoella complicata.</title>
        <authorList>
            <person name="Yamauchi K."/>
            <person name="Kondo S."/>
            <person name="Hamamoto M."/>
            <person name="Takahashi Y."/>
            <person name="Ogura Y."/>
            <person name="Hayashi T."/>
            <person name="Nishida H."/>
        </authorList>
    </citation>
    <scope>NUCLEOTIDE SEQUENCE [LARGE SCALE GENOMIC DNA]</scope>
    <source>
        <strain evidence="2 3">NRRL Y-17804</strain>
    </source>
</reference>
<gene>
    <name evidence="2" type="ORF">G7K_3051-t1</name>
</gene>
<dbReference type="AlphaFoldDB" id="A0A0E9NGG0"/>
<sequence>MDKASVAPVYRRKGRKTNGIPSPPQSPGCQRCTYKSGFPRKVLEKILNEVFDWRGTAYQRNLAACALVNRQWNRLATPLLYSHLFLFLDGSSESLLGRVNKCNHTGKHLQSITFNVNACAFWSEFDKDDLSDMVAEGKISDLKRLFPAVNHTREASFARVVTKVISQTHDLRTFYFGTLHSIMPDSSFPTLASTKTLTSLFLGGAIALASTIAPVQAGTHQDGRVNRELKRLEIIKEMPQLQTLHFIAMTRSKFKKLTQRYVQVLADILRHLPLLRKLQVQVDEASTNVLLSNGAFRWSKLEALKLTGVCIDSPSFDSFLKKHTGIRVIELSNVSIRSDPDFSPSLSHKPGVIQRLAAWTDGLPEEVIPHVYWQMDFEKGKEGRPFLRMVRVDTVLWPLDFLELCDAVTHERVSFFCAMVTKFTSKMALACGKMPHLSHLLLACREGKAGSEDKELAAALGKGCKRVEKMLMLEEENTEGQDIPDAELLLKYAKLYGQSMRKLRTLNMNLGEATISRNDNGDVIAIKATKQKGYMNDIPRVSRSDHFDHVYGKV</sequence>
<feature type="region of interest" description="Disordered" evidence="1">
    <location>
        <begin position="1"/>
        <end position="28"/>
    </location>
</feature>
<proteinExistence type="predicted"/>
<comment type="caution">
    <text evidence="2">The sequence shown here is derived from an EMBL/GenBank/DDBJ whole genome shotgun (WGS) entry which is preliminary data.</text>
</comment>
<dbReference type="Proteomes" id="UP000033140">
    <property type="component" value="Unassembled WGS sequence"/>
</dbReference>
<dbReference type="InterPro" id="IPR032675">
    <property type="entry name" value="LRR_dom_sf"/>
</dbReference>
<dbReference type="SUPFAM" id="SSF52047">
    <property type="entry name" value="RNI-like"/>
    <property type="match status" value="1"/>
</dbReference>
<accession>A0A0E9NGG0</accession>
<reference evidence="2 3" key="2">
    <citation type="journal article" date="2014" name="J. Gen. Appl. Microbiol.">
        <title>The early diverging ascomycetous budding yeast Saitoella complicata has three histone deacetylases belonging to the Clr6, Hos2, and Rpd3 lineages.</title>
        <authorList>
            <person name="Nishida H."/>
            <person name="Matsumoto T."/>
            <person name="Kondo S."/>
            <person name="Hamamoto M."/>
            <person name="Yoshikawa H."/>
        </authorList>
    </citation>
    <scope>NUCLEOTIDE SEQUENCE [LARGE SCALE GENOMIC DNA]</scope>
    <source>
        <strain evidence="2 3">NRRL Y-17804</strain>
    </source>
</reference>
<dbReference type="Gene3D" id="3.80.10.10">
    <property type="entry name" value="Ribonuclease Inhibitor"/>
    <property type="match status" value="1"/>
</dbReference>
<evidence type="ECO:0000256" key="1">
    <source>
        <dbReference type="SAM" id="MobiDB-lite"/>
    </source>
</evidence>
<organism evidence="2 3">
    <name type="scientific">Saitoella complicata (strain BCRC 22490 / CBS 7301 / JCM 7358 / NBRC 10748 / NRRL Y-17804)</name>
    <dbReference type="NCBI Taxonomy" id="698492"/>
    <lineage>
        <taxon>Eukaryota</taxon>
        <taxon>Fungi</taxon>
        <taxon>Dikarya</taxon>
        <taxon>Ascomycota</taxon>
        <taxon>Taphrinomycotina</taxon>
        <taxon>Taphrinomycotina incertae sedis</taxon>
        <taxon>Saitoella</taxon>
    </lineage>
</organism>
<name>A0A0E9NGG0_SAICN</name>
<dbReference type="EMBL" id="BACD03000018">
    <property type="protein sequence ID" value="GAO48888.1"/>
    <property type="molecule type" value="Genomic_DNA"/>
</dbReference>
<keyword evidence="3" id="KW-1185">Reference proteome</keyword>
<reference evidence="2 3" key="1">
    <citation type="journal article" date="2011" name="J. Gen. Appl. Microbiol.">
        <title>Draft genome sequencing of the enigmatic yeast Saitoella complicata.</title>
        <authorList>
            <person name="Nishida H."/>
            <person name="Hamamoto M."/>
            <person name="Sugiyama J."/>
        </authorList>
    </citation>
    <scope>NUCLEOTIDE SEQUENCE [LARGE SCALE GENOMIC DNA]</scope>
    <source>
        <strain evidence="2 3">NRRL Y-17804</strain>
    </source>
</reference>
<evidence type="ECO:0000313" key="2">
    <source>
        <dbReference type="EMBL" id="GAO48888.1"/>
    </source>
</evidence>